<dbReference type="PaxDb" id="65489-OBART01G03220.1"/>
<dbReference type="HOGENOM" id="CLU_1780250_0_0_1"/>
<sequence>MQELRLAGITPEKELWSISRTRRRRSRPTAGGISPCSWLELRLSRRRKVRFPTAGGSVPVRLLDGRSSAATLVGHRRLHVTPSQPQKLALVFHEASALELLPLNPALRASSAGSSLAVPVPIVIRTQRRDNASLIRRIAMWILGSISPDFVDLVGTGSQLH</sequence>
<dbReference type="Gramene" id="OBART01G03220.1">
    <property type="protein sequence ID" value="OBART01G03220.1"/>
    <property type="gene ID" value="OBART01G03220"/>
</dbReference>
<reference evidence="1" key="2">
    <citation type="submission" date="2015-03" db="UniProtKB">
        <authorList>
            <consortium name="EnsemblPlants"/>
        </authorList>
    </citation>
    <scope>IDENTIFICATION</scope>
</reference>
<dbReference type="Proteomes" id="UP000026960">
    <property type="component" value="Chromosome 1"/>
</dbReference>
<evidence type="ECO:0000313" key="1">
    <source>
        <dbReference type="EnsemblPlants" id="OBART01G03220.1"/>
    </source>
</evidence>
<accession>A0A0D3EJL5</accession>
<keyword evidence="2" id="KW-1185">Reference proteome</keyword>
<protein>
    <submittedName>
        <fullName evidence="1">Uncharacterized protein</fullName>
    </submittedName>
</protein>
<proteinExistence type="predicted"/>
<reference evidence="1" key="1">
    <citation type="journal article" date="2009" name="Rice">
        <title>De Novo Next Generation Sequencing of Plant Genomes.</title>
        <authorList>
            <person name="Rounsley S."/>
            <person name="Marri P.R."/>
            <person name="Yu Y."/>
            <person name="He R."/>
            <person name="Sisneros N."/>
            <person name="Goicoechea J.L."/>
            <person name="Lee S.J."/>
            <person name="Angelova A."/>
            <person name="Kudrna D."/>
            <person name="Luo M."/>
            <person name="Affourtit J."/>
            <person name="Desany B."/>
            <person name="Knight J."/>
            <person name="Niazi F."/>
            <person name="Egholm M."/>
            <person name="Wing R.A."/>
        </authorList>
    </citation>
    <scope>NUCLEOTIDE SEQUENCE [LARGE SCALE GENOMIC DNA]</scope>
    <source>
        <strain evidence="1">cv. IRGC 105608</strain>
    </source>
</reference>
<name>A0A0D3EJL5_9ORYZ</name>
<evidence type="ECO:0000313" key="2">
    <source>
        <dbReference type="Proteomes" id="UP000026960"/>
    </source>
</evidence>
<dbReference type="AlphaFoldDB" id="A0A0D3EJL5"/>
<organism evidence="1">
    <name type="scientific">Oryza barthii</name>
    <dbReference type="NCBI Taxonomy" id="65489"/>
    <lineage>
        <taxon>Eukaryota</taxon>
        <taxon>Viridiplantae</taxon>
        <taxon>Streptophyta</taxon>
        <taxon>Embryophyta</taxon>
        <taxon>Tracheophyta</taxon>
        <taxon>Spermatophyta</taxon>
        <taxon>Magnoliopsida</taxon>
        <taxon>Liliopsida</taxon>
        <taxon>Poales</taxon>
        <taxon>Poaceae</taxon>
        <taxon>BOP clade</taxon>
        <taxon>Oryzoideae</taxon>
        <taxon>Oryzeae</taxon>
        <taxon>Oryzinae</taxon>
        <taxon>Oryza</taxon>
    </lineage>
</organism>
<dbReference type="EnsemblPlants" id="OBART01G03220.1">
    <property type="protein sequence ID" value="OBART01G03220.1"/>
    <property type="gene ID" value="OBART01G03220"/>
</dbReference>